<reference evidence="1 2" key="1">
    <citation type="journal article" date="2016" name="MBio">
        <title>Lateral Gene Transfer in a Heavy Metal-Contaminated-Groundwater Microbial Community.</title>
        <authorList>
            <person name="Hemme C.L."/>
            <person name="Green S.J."/>
            <person name="Rishishwar L."/>
            <person name="Prakash O."/>
            <person name="Pettenato A."/>
            <person name="Chakraborty R."/>
            <person name="Deutschbauer A.M."/>
            <person name="Van Nostrand J.D."/>
            <person name="Wu L."/>
            <person name="He Z."/>
            <person name="Jordan I.K."/>
            <person name="Hazen T.C."/>
            <person name="Arkin A.P."/>
            <person name="Kostka J.E."/>
            <person name="Zhou J."/>
        </authorList>
    </citation>
    <scope>NUCLEOTIDE SEQUENCE [LARGE SCALE GENOMIC DNA]</scope>
    <source>
        <strain evidence="1 2">FW104-T7</strain>
    </source>
</reference>
<accession>A0A154QF19</accession>
<evidence type="ECO:0000313" key="1">
    <source>
        <dbReference type="EMBL" id="KZC22755.1"/>
    </source>
</evidence>
<organism evidence="1 2">
    <name type="scientific">Rhodanobacter thiooxydans</name>
    <dbReference type="NCBI Taxonomy" id="416169"/>
    <lineage>
        <taxon>Bacteria</taxon>
        <taxon>Pseudomonadati</taxon>
        <taxon>Pseudomonadota</taxon>
        <taxon>Gammaproteobacteria</taxon>
        <taxon>Lysobacterales</taxon>
        <taxon>Rhodanobacteraceae</taxon>
        <taxon>Rhodanobacter</taxon>
    </lineage>
</organism>
<keyword evidence="2" id="KW-1185">Reference proteome</keyword>
<protein>
    <submittedName>
        <fullName evidence="1">Uncharacterized protein</fullName>
    </submittedName>
</protein>
<proteinExistence type="predicted"/>
<dbReference type="EMBL" id="LVJS01000054">
    <property type="protein sequence ID" value="KZC22755.1"/>
    <property type="molecule type" value="Genomic_DNA"/>
</dbReference>
<gene>
    <name evidence="1" type="ORF">RHOFW104T7_18330</name>
</gene>
<name>A0A154QF19_9GAMM</name>
<evidence type="ECO:0000313" key="2">
    <source>
        <dbReference type="Proteomes" id="UP000076131"/>
    </source>
</evidence>
<dbReference type="STRING" id="416169.RHOFW104T7_18330"/>
<dbReference type="AlphaFoldDB" id="A0A154QF19"/>
<comment type="caution">
    <text evidence="1">The sequence shown here is derived from an EMBL/GenBank/DDBJ whole genome shotgun (WGS) entry which is preliminary data.</text>
</comment>
<sequence length="113" mass="12175">MLLGACAAGGGERARPAALTAAEAAAEPCRGYVAAWVGHFRGNVARLDRGGNPGAESLRVAREQLARDGVDEASCEQPYCIIRPLGDGRLDSWCGYRRPDPTGRELYLWVPYQ</sequence>
<dbReference type="Proteomes" id="UP000076131">
    <property type="component" value="Unassembled WGS sequence"/>
</dbReference>